<organism evidence="2 3">
    <name type="scientific">Branchiostoma lanceolatum</name>
    <name type="common">Common lancelet</name>
    <name type="synonym">Amphioxus lanceolatum</name>
    <dbReference type="NCBI Taxonomy" id="7740"/>
    <lineage>
        <taxon>Eukaryota</taxon>
        <taxon>Metazoa</taxon>
        <taxon>Chordata</taxon>
        <taxon>Cephalochordata</taxon>
        <taxon>Leptocardii</taxon>
        <taxon>Amphioxiformes</taxon>
        <taxon>Branchiostomatidae</taxon>
        <taxon>Branchiostoma</taxon>
    </lineage>
</organism>
<keyword evidence="3" id="KW-1185">Reference proteome</keyword>
<dbReference type="AlphaFoldDB" id="A0A8K0A6G2"/>
<gene>
    <name evidence="2" type="primary">Hypp4295</name>
    <name evidence="2" type="ORF">BLAG_LOCUS22563</name>
</gene>
<protein>
    <submittedName>
        <fullName evidence="2">Hypp4295 protein</fullName>
    </submittedName>
</protein>
<feature type="region of interest" description="Disordered" evidence="1">
    <location>
        <begin position="1"/>
        <end position="20"/>
    </location>
</feature>
<evidence type="ECO:0000313" key="3">
    <source>
        <dbReference type="Proteomes" id="UP000838412"/>
    </source>
</evidence>
<reference evidence="2" key="1">
    <citation type="submission" date="2022-01" db="EMBL/GenBank/DDBJ databases">
        <authorList>
            <person name="Braso-Vives M."/>
        </authorList>
    </citation>
    <scope>NUCLEOTIDE SEQUENCE</scope>
</reference>
<proteinExistence type="predicted"/>
<evidence type="ECO:0000313" key="2">
    <source>
        <dbReference type="EMBL" id="CAH1270178.1"/>
    </source>
</evidence>
<dbReference type="EMBL" id="OV696692">
    <property type="protein sequence ID" value="CAH1270178.1"/>
    <property type="molecule type" value="Genomic_DNA"/>
</dbReference>
<sequence length="77" mass="8688">MRDDVQLQNDTEEPPPPPPIDIIQQDSMELEPLPVTVINDYCSQPLPTVEEVSGSEEEAERIEIQVQDPQMVRSTTV</sequence>
<accession>A0A8K0A6G2</accession>
<dbReference type="Proteomes" id="UP000838412">
    <property type="component" value="Chromosome 7"/>
</dbReference>
<name>A0A8K0A6G2_BRALA</name>
<evidence type="ECO:0000256" key="1">
    <source>
        <dbReference type="SAM" id="MobiDB-lite"/>
    </source>
</evidence>